<dbReference type="GO" id="GO:0000160">
    <property type="term" value="P:phosphorelay signal transduction system"/>
    <property type="evidence" value="ECO:0007669"/>
    <property type="project" value="InterPro"/>
</dbReference>
<evidence type="ECO:0000313" key="5">
    <source>
        <dbReference type="Proteomes" id="UP000305198"/>
    </source>
</evidence>
<proteinExistence type="predicted"/>
<dbReference type="SUPFAM" id="SSF52172">
    <property type="entry name" value="CheY-like"/>
    <property type="match status" value="1"/>
</dbReference>
<feature type="modified residue" description="4-aspartylphosphate" evidence="2">
    <location>
        <position position="54"/>
    </location>
</feature>
<organism evidence="4 5">
    <name type="scientific">Halopseudomonas bauzanensis</name>
    <dbReference type="NCBI Taxonomy" id="653930"/>
    <lineage>
        <taxon>Bacteria</taxon>
        <taxon>Pseudomonadati</taxon>
        <taxon>Pseudomonadota</taxon>
        <taxon>Gammaproteobacteria</taxon>
        <taxon>Pseudomonadales</taxon>
        <taxon>Pseudomonadaceae</taxon>
        <taxon>Halopseudomonas</taxon>
    </lineage>
</organism>
<evidence type="ECO:0000259" key="3">
    <source>
        <dbReference type="PROSITE" id="PS50110"/>
    </source>
</evidence>
<dbReference type="PROSITE" id="PS50110">
    <property type="entry name" value="RESPONSE_REGULATORY"/>
    <property type="match status" value="1"/>
</dbReference>
<dbReference type="OrthoDB" id="9802186at2"/>
<feature type="domain" description="Response regulatory" evidence="3">
    <location>
        <begin position="4"/>
        <end position="122"/>
    </location>
</feature>
<dbReference type="Gene3D" id="3.40.50.2300">
    <property type="match status" value="1"/>
</dbReference>
<protein>
    <submittedName>
        <fullName evidence="4">Response regulator</fullName>
    </submittedName>
</protein>
<accession>A0A4U0YMV9</accession>
<evidence type="ECO:0000256" key="1">
    <source>
        <dbReference type="ARBA" id="ARBA00022553"/>
    </source>
</evidence>
<dbReference type="PANTHER" id="PTHR44591:SF3">
    <property type="entry name" value="RESPONSE REGULATORY DOMAIN-CONTAINING PROTEIN"/>
    <property type="match status" value="1"/>
</dbReference>
<dbReference type="AlphaFoldDB" id="A0A4U0YMV9"/>
<dbReference type="Pfam" id="PF00072">
    <property type="entry name" value="Response_reg"/>
    <property type="match status" value="1"/>
</dbReference>
<dbReference type="Proteomes" id="UP000305198">
    <property type="component" value="Unassembled WGS sequence"/>
</dbReference>
<gene>
    <name evidence="4" type="ORF">FA869_00710</name>
</gene>
<evidence type="ECO:0000313" key="4">
    <source>
        <dbReference type="EMBL" id="TKA92745.1"/>
    </source>
</evidence>
<name>A0A4U0YMV9_9GAMM</name>
<dbReference type="PANTHER" id="PTHR44591">
    <property type="entry name" value="STRESS RESPONSE REGULATOR PROTEIN 1"/>
    <property type="match status" value="1"/>
</dbReference>
<sequence>MVNKILLIDDDEDILVELQESMMLLGFVCRCASNAKLALIELDRNPDIALIISDLRMPDQSGLRLLQILNERYTEGHRIPIIITSGHADMDDVITLFRNGAADFLPKPIHYEHLVEQLKRFFPEHQMG</sequence>
<dbReference type="InterPro" id="IPR050595">
    <property type="entry name" value="Bact_response_regulator"/>
</dbReference>
<keyword evidence="1 2" id="KW-0597">Phosphoprotein</keyword>
<dbReference type="InterPro" id="IPR011006">
    <property type="entry name" value="CheY-like_superfamily"/>
</dbReference>
<dbReference type="EMBL" id="SWAV01000001">
    <property type="protein sequence ID" value="TKA92745.1"/>
    <property type="molecule type" value="Genomic_DNA"/>
</dbReference>
<comment type="caution">
    <text evidence="4">The sequence shown here is derived from an EMBL/GenBank/DDBJ whole genome shotgun (WGS) entry which is preliminary data.</text>
</comment>
<reference evidence="4 5" key="1">
    <citation type="submission" date="2019-04" db="EMBL/GenBank/DDBJ databases">
        <title>Crypto-aerobic microbial life in anoxic (sulfidic) marine sediments.</title>
        <authorList>
            <person name="Bhattacharya S."/>
            <person name="Roy C."/>
            <person name="Mondal N."/>
            <person name="Sarkar J."/>
            <person name="Mandal S."/>
            <person name="Rameez M.J."/>
            <person name="Ghosh W."/>
        </authorList>
    </citation>
    <scope>NUCLEOTIDE SEQUENCE [LARGE SCALE GENOMIC DNA]</scope>
    <source>
        <strain evidence="4 5">SBBB</strain>
    </source>
</reference>
<dbReference type="InterPro" id="IPR001789">
    <property type="entry name" value="Sig_transdc_resp-reg_receiver"/>
</dbReference>
<dbReference type="SMART" id="SM00448">
    <property type="entry name" value="REC"/>
    <property type="match status" value="1"/>
</dbReference>
<evidence type="ECO:0000256" key="2">
    <source>
        <dbReference type="PROSITE-ProRule" id="PRU00169"/>
    </source>
</evidence>